<dbReference type="Pfam" id="PF14022">
    <property type="entry name" value="DUF4238"/>
    <property type="match status" value="1"/>
</dbReference>
<evidence type="ECO:0000313" key="2">
    <source>
        <dbReference type="Proteomes" id="UP000708298"/>
    </source>
</evidence>
<evidence type="ECO:0000313" key="1">
    <source>
        <dbReference type="EMBL" id="MCB8878223.1"/>
    </source>
</evidence>
<dbReference type="AlphaFoldDB" id="A0A964E1X1"/>
<dbReference type="InterPro" id="IPR025332">
    <property type="entry name" value="DUF4238"/>
</dbReference>
<dbReference type="RefSeq" id="WP_227323869.1">
    <property type="nucleotide sequence ID" value="NZ_JAESVB010000027.1"/>
</dbReference>
<protein>
    <submittedName>
        <fullName evidence="1">DUF4238 domain-containing protein</fullName>
    </submittedName>
</protein>
<name>A0A964E1X1_9PROT</name>
<dbReference type="Proteomes" id="UP000708298">
    <property type="component" value="Unassembled WGS sequence"/>
</dbReference>
<organism evidence="1 2">
    <name type="scientific">Acidisoma silvae</name>
    <dbReference type="NCBI Taxonomy" id="2802396"/>
    <lineage>
        <taxon>Bacteria</taxon>
        <taxon>Pseudomonadati</taxon>
        <taxon>Pseudomonadota</taxon>
        <taxon>Alphaproteobacteria</taxon>
        <taxon>Acetobacterales</taxon>
        <taxon>Acidocellaceae</taxon>
        <taxon>Acidisoma</taxon>
    </lineage>
</organism>
<reference evidence="1" key="2">
    <citation type="submission" date="2021-01" db="EMBL/GenBank/DDBJ databases">
        <authorList>
            <person name="Mieszkin S."/>
            <person name="Pouder E."/>
            <person name="Alain K."/>
        </authorList>
    </citation>
    <scope>NUCLEOTIDE SEQUENCE</scope>
    <source>
        <strain evidence="1">HW T2.11</strain>
    </source>
</reference>
<accession>A0A964E1X1</accession>
<keyword evidence="2" id="KW-1185">Reference proteome</keyword>
<sequence length="207" mass="23397">MTANEPKKHHYVPQFYMRRFACAGDENKVMVLERHRDVVVTERKSVHGIGYEERLHDFDDSGAPASIERHLNETIEAPFSQSETWLKIRDGNCAGLDGSDRMPLYGFARHLQLRNLETLRFIEAQHARYIAGEFEHELTDDEREMHATIAADPGAAHELFRAGAMDTMLPADAHTCGEPSDDTRTPGAEMKRERFVVPDIGASFTGD</sequence>
<reference evidence="1" key="1">
    <citation type="journal article" date="2021" name="Microorganisms">
        <title>Acidisoma silvae sp. nov. and Acidisomacellulosilytica sp. nov., Two Acidophilic Bacteria Isolated from Decaying Wood, Hydrolyzing Cellulose and Producing Poly-3-hydroxybutyrate.</title>
        <authorList>
            <person name="Mieszkin S."/>
            <person name="Pouder E."/>
            <person name="Uroz S."/>
            <person name="Simon-Colin C."/>
            <person name="Alain K."/>
        </authorList>
    </citation>
    <scope>NUCLEOTIDE SEQUENCE</scope>
    <source>
        <strain evidence="1">HW T2.11</strain>
    </source>
</reference>
<proteinExistence type="predicted"/>
<gene>
    <name evidence="1" type="ORF">ASILVAE211_23770</name>
</gene>
<comment type="caution">
    <text evidence="1">The sequence shown here is derived from an EMBL/GenBank/DDBJ whole genome shotgun (WGS) entry which is preliminary data.</text>
</comment>
<dbReference type="EMBL" id="JAESVB010000027">
    <property type="protein sequence ID" value="MCB8878223.1"/>
    <property type="molecule type" value="Genomic_DNA"/>
</dbReference>